<protein>
    <submittedName>
        <fullName evidence="8">FtsX-like permease family protein</fullName>
    </submittedName>
</protein>
<feature type="transmembrane region" description="Helical" evidence="6">
    <location>
        <begin position="285"/>
        <end position="305"/>
    </location>
</feature>
<reference evidence="8 9" key="1">
    <citation type="submission" date="2019-12" db="EMBL/GenBank/DDBJ databases">
        <authorList>
            <person name="Shi Y."/>
        </authorList>
    </citation>
    <scope>NUCLEOTIDE SEQUENCE [LARGE SCALE GENOMIC DNA]</scope>
    <source>
        <strain evidence="8 9">JCM 17929</strain>
    </source>
</reference>
<dbReference type="RefSeq" id="WP_156267194.1">
    <property type="nucleotide sequence ID" value="NZ_WOGU01000002.1"/>
</dbReference>
<name>A0A6N8GGD0_9MICC</name>
<keyword evidence="9" id="KW-1185">Reference proteome</keyword>
<feature type="transmembrane region" description="Helical" evidence="6">
    <location>
        <begin position="154"/>
        <end position="174"/>
    </location>
</feature>
<feature type="transmembrane region" description="Helical" evidence="6">
    <location>
        <begin position="380"/>
        <end position="400"/>
    </location>
</feature>
<dbReference type="GO" id="GO:0005886">
    <property type="term" value="C:plasma membrane"/>
    <property type="evidence" value="ECO:0007669"/>
    <property type="project" value="UniProtKB-SubCell"/>
</dbReference>
<keyword evidence="2" id="KW-1003">Cell membrane</keyword>
<organism evidence="8 9">
    <name type="scientific">Kocuria sediminis</name>
    <dbReference type="NCBI Taxonomy" id="1038857"/>
    <lineage>
        <taxon>Bacteria</taxon>
        <taxon>Bacillati</taxon>
        <taxon>Actinomycetota</taxon>
        <taxon>Actinomycetes</taxon>
        <taxon>Micrococcales</taxon>
        <taxon>Micrococcaceae</taxon>
        <taxon>Kocuria</taxon>
    </lineage>
</organism>
<evidence type="ECO:0000256" key="1">
    <source>
        <dbReference type="ARBA" id="ARBA00004651"/>
    </source>
</evidence>
<evidence type="ECO:0000256" key="2">
    <source>
        <dbReference type="ARBA" id="ARBA00022475"/>
    </source>
</evidence>
<evidence type="ECO:0000259" key="7">
    <source>
        <dbReference type="Pfam" id="PF02687"/>
    </source>
</evidence>
<evidence type="ECO:0000256" key="5">
    <source>
        <dbReference type="ARBA" id="ARBA00023136"/>
    </source>
</evidence>
<sequence length="451" mass="44918">MTLPRLLPLFVTRSAFLSAPGLLTVAAFAAPTALLVVVGGGTAAFFRTEGESAVLYRALALVAVALLLVPFLSLGAAAARLSARRRDDRLSTLSLLGASRGTVTGLALLEPLLLAGAGVLLGAVAAPLLALPLGLVPFRGSPLGWRALLPPGPLLAGLLAGVLVLALGSAAVGVRRLTVGPLAVRVRRDAPRVRAVRLLVGGALFSAALVAAVAGQTVAPSVAVMVALSAAAIAGGALVLHLVGVWLVGAQARRRVRCAGSPEQLLAARGVLEDPRQAWSQVSGVALTAFTATFAGSGAALVGAGPGGAGTAPMTEEEVWLVQDVGTGILLTLGISFLIVAVSAVIAQAALIHDRKELYAGLHALGADTRTLHSARVRTVMQPLLLVVAVAGAAGLLLAAPMAGPAAVLAPGTFALMLGSVAAGALLVRAGLELTRPVLAAVARAPARAAG</sequence>
<feature type="transmembrane region" description="Helical" evidence="6">
    <location>
        <begin position="195"/>
        <end position="216"/>
    </location>
</feature>
<gene>
    <name evidence="8" type="ORF">GMA12_03535</name>
</gene>
<feature type="transmembrane region" description="Helical" evidence="6">
    <location>
        <begin position="53"/>
        <end position="79"/>
    </location>
</feature>
<evidence type="ECO:0000256" key="3">
    <source>
        <dbReference type="ARBA" id="ARBA00022692"/>
    </source>
</evidence>
<keyword evidence="3 6" id="KW-0812">Transmembrane</keyword>
<comment type="subcellular location">
    <subcellularLocation>
        <location evidence="1">Cell membrane</location>
        <topology evidence="1">Multi-pass membrane protein</topology>
    </subcellularLocation>
</comment>
<comment type="caution">
    <text evidence="8">The sequence shown here is derived from an EMBL/GenBank/DDBJ whole genome shotgun (WGS) entry which is preliminary data.</text>
</comment>
<feature type="transmembrane region" description="Helical" evidence="6">
    <location>
        <begin position="325"/>
        <end position="347"/>
    </location>
</feature>
<feature type="transmembrane region" description="Helical" evidence="6">
    <location>
        <begin position="112"/>
        <end position="134"/>
    </location>
</feature>
<keyword evidence="4 6" id="KW-1133">Transmembrane helix</keyword>
<dbReference type="Pfam" id="PF02687">
    <property type="entry name" value="FtsX"/>
    <property type="match status" value="1"/>
</dbReference>
<keyword evidence="5 6" id="KW-0472">Membrane</keyword>
<evidence type="ECO:0000256" key="4">
    <source>
        <dbReference type="ARBA" id="ARBA00022989"/>
    </source>
</evidence>
<proteinExistence type="predicted"/>
<feature type="domain" description="ABC3 transporter permease C-terminal" evidence="7">
    <location>
        <begin position="65"/>
        <end position="177"/>
    </location>
</feature>
<feature type="transmembrane region" description="Helical" evidence="6">
    <location>
        <begin position="222"/>
        <end position="248"/>
    </location>
</feature>
<evidence type="ECO:0000313" key="9">
    <source>
        <dbReference type="Proteomes" id="UP000436989"/>
    </source>
</evidence>
<feature type="transmembrane region" description="Helical" evidence="6">
    <location>
        <begin position="406"/>
        <end position="428"/>
    </location>
</feature>
<dbReference type="InterPro" id="IPR003838">
    <property type="entry name" value="ABC3_permease_C"/>
</dbReference>
<evidence type="ECO:0000256" key="6">
    <source>
        <dbReference type="SAM" id="Phobius"/>
    </source>
</evidence>
<accession>A0A6N8GGD0</accession>
<dbReference type="AlphaFoldDB" id="A0A6N8GGD0"/>
<dbReference type="EMBL" id="WOGU01000002">
    <property type="protein sequence ID" value="MUN62221.1"/>
    <property type="molecule type" value="Genomic_DNA"/>
</dbReference>
<evidence type="ECO:0000313" key="8">
    <source>
        <dbReference type="EMBL" id="MUN62221.1"/>
    </source>
</evidence>
<dbReference type="Proteomes" id="UP000436989">
    <property type="component" value="Unassembled WGS sequence"/>
</dbReference>